<dbReference type="Gramene" id="PRQ24357">
    <property type="protein sequence ID" value="PRQ24357"/>
    <property type="gene ID" value="RchiOBHm_Chr6g0271541"/>
</dbReference>
<accession>A0A2P6PQZ6</accession>
<keyword evidence="2" id="KW-1185">Reference proteome</keyword>
<dbReference type="AlphaFoldDB" id="A0A2P6PQZ6"/>
<dbReference type="Proteomes" id="UP000238479">
    <property type="component" value="Chromosome 6"/>
</dbReference>
<proteinExistence type="predicted"/>
<name>A0A2P6PQZ6_ROSCH</name>
<protein>
    <submittedName>
        <fullName evidence="1">Uncharacterized protein</fullName>
    </submittedName>
</protein>
<reference evidence="1 2" key="1">
    <citation type="journal article" date="2018" name="Nat. Genet.">
        <title>The Rosa genome provides new insights in the design of modern roses.</title>
        <authorList>
            <person name="Bendahmane M."/>
        </authorList>
    </citation>
    <scope>NUCLEOTIDE SEQUENCE [LARGE SCALE GENOMIC DNA]</scope>
    <source>
        <strain evidence="2">cv. Old Blush</strain>
    </source>
</reference>
<sequence length="96" mass="11370">MNDPMFQCWKLQQSSVLRLRLFMNDHICLNAGVDHHEGPCISRWLERASTKEGRLFMNNISFVDNKLSGRYISLPKKTRIVWVCYIPELRLWSLNC</sequence>
<evidence type="ECO:0000313" key="1">
    <source>
        <dbReference type="EMBL" id="PRQ24357.1"/>
    </source>
</evidence>
<dbReference type="EMBL" id="PDCK01000044">
    <property type="protein sequence ID" value="PRQ24357.1"/>
    <property type="molecule type" value="Genomic_DNA"/>
</dbReference>
<comment type="caution">
    <text evidence="1">The sequence shown here is derived from an EMBL/GenBank/DDBJ whole genome shotgun (WGS) entry which is preliminary data.</text>
</comment>
<gene>
    <name evidence="1" type="ORF">RchiOBHm_Chr6g0271541</name>
</gene>
<evidence type="ECO:0000313" key="2">
    <source>
        <dbReference type="Proteomes" id="UP000238479"/>
    </source>
</evidence>
<organism evidence="1 2">
    <name type="scientific">Rosa chinensis</name>
    <name type="common">China rose</name>
    <dbReference type="NCBI Taxonomy" id="74649"/>
    <lineage>
        <taxon>Eukaryota</taxon>
        <taxon>Viridiplantae</taxon>
        <taxon>Streptophyta</taxon>
        <taxon>Embryophyta</taxon>
        <taxon>Tracheophyta</taxon>
        <taxon>Spermatophyta</taxon>
        <taxon>Magnoliopsida</taxon>
        <taxon>eudicotyledons</taxon>
        <taxon>Gunneridae</taxon>
        <taxon>Pentapetalae</taxon>
        <taxon>rosids</taxon>
        <taxon>fabids</taxon>
        <taxon>Rosales</taxon>
        <taxon>Rosaceae</taxon>
        <taxon>Rosoideae</taxon>
        <taxon>Rosoideae incertae sedis</taxon>
        <taxon>Rosa</taxon>
    </lineage>
</organism>